<sequence>MNQQQLTQTFNKCIQNENDLWLNFYPFLDNVEQDVVVKVLVDNVQQTIKDQKIKAVQKYYSLQLLKSCIVNKKANKLAEYTAKKLLPTLTEIAKHNKGSNDPKRGQNVFGAGQDKDASNDFFFLLLESIKAWSLIFANIPEFQKNYNSLTKEGVIFPKEMINYQMELQELGINPSGNSSGQASYSNMQTPQQNNNQRSQQNQQQQLDPQTQEQVKKLSKFLSNIDQNLRVIDNADPQYLDFQTLEQCIGPLQKQLSKISEPLILQVLQMPQTQETENLQKKMFEVKDLLETIIKQYQKTAENPKIFPQIISNITSQISIYLQNNADSTGSQIMQQAPPLQQQQQQQFQQFQFDQQPKSASKSNFNDFNNFGQGQTSFQQNQDFAGANQYAFDNFNAAAPSFNQQNQQQKQGFDGQKDVFSEFGGFQGTDLPPQSNNTFDQFGAGFGQPTTQNKGNQDMSGFGFGFGEQPTNQFQNQQQHDDDHNVQKQQAALDPSHFGFDTQANQMQQNANMGQFGFDDHSQNQGANQQYSAQHFGFEEQKQNTINQAFSGIEPNHTDNLSRKASVFEDKSNQNTSYDQNKNNPFNDHHSQNQPYGLEQNNFGFNNQFEQQNQAAHHEGNADFFQSQPGKNQVSNTGEQDNHDTQSQKSQKNQGDPNQNAFSTQNHDMYWGGDYNNYNGNQSNQIENHEISHRQSEVHNEGQVETTQQIQHLSQTDVQNQSMSNDQHKVGYDHNDYNQQQPVHTQQSQGYNNNDYGAYGWNDHNQQNQWGDHNNNYGGDTHKNSQNFNDVNQSYNQGHNNVYNDYDHYGYNYNQNEYNPSAGQINNTQNSRRPSQTDFNQHNYSRKQSQTFSQAGGQQQLDDQKKDSQSVKDSVYNAGLTDSQYDMVLNKNNSAYLKWKQEQNFYNNPIIPDNDYQNKDFDLKPVEKNVYDPNENYDISPPPHQHEPQNASYLDINKNAVNTSMNAANNAPMKTEDLFGQDQGSQRRQPSQQSDYNWNAGAQVAGTGADTMSNQGRRKDSIQSNSQNNQNVNQNPGWNDNHGFDFFNEPAPQQKQPSNSQIPQTDFFQDNTSQQGNNSKNLNNSIHQSNNNDWGQNNFDQHYDFNYNGGQTNTNASQQKMDFHDPVGFEHQQSQHQSQSNQNQHDLFGNDFVNPSQQVVQQQPQNNVQQNNQFDFFDDNNQNTYQQQAAHPEVEQKQWFNDMKQPHVEDDFFNNVGSKQQSQHTNQSAAAAAVPATNTNFFDDFGTTPTPQQQPQQQTQVHDNQFDFGAFNNQSQPQAQPSDLSNNQAQWNQPDGYYKQYQEDPNQQKQKPPGQVDLFDMADAPNPYQQQQQQQQQNQFNQHTQQSQQQGQGEGGFDFFGLYNQNNTNQMMNMSQQQQQQQGGFGFNQQGQQLYQQFQQPRELAQPGKASNVGDILPAYQLFNKMVRDGIVQTTNEFDKARIGMKTYKILEVSPEIRKRNEEFYQQLNREEAIKGFMDEQKKELLNKKLIETDADKSSIIDKKLETLNVFQLLIIDRQDYLDPLSQLIVPKPVQTLSKSTFDPQFQSIVGAEQKENSIKEIKELNQQIIVLQNQIEQRNIDEQILTKRIDELQKDLFSSNSNVEKLRKELEGLLSDHDKILISEKEVKKENEKLLKEISILKEELIKLKEDNTKILNEAIDPEYIKKSYLNNFSPIKNGSDQIDSKLDLDPQSKKILNTVRQRYNEYHSVQISRTMREGYKVVEEKVNSSNSLEFANKVTNNLDKLLKLNYQSSPYQDDALVQMIGNKTIRQKQKEKNKIFYNTTQFKELVDLPIYQKDRENLDNFKYSCLNSKAILYENTFLQIGSITQFEENKVSRQNLTLSLHFINKTQNAVQFTFNFATNYKMLKPGCEVKDPVTIKGKSQKKHTVEAQEFDIKQSIPLVDINIVIDQGNAEARIAIPIALNKFMIFQPIDQMQFRQKWLNFKTSYIYNEPREINERFIKNLSDIKRYFECMIELNNRQRPLRSRYGVSFRINGVGQFLMKICLVNNSKLTFKIATYDQYKDVAEYLCNYLCFIFTI</sequence>
<feature type="region of interest" description="Disordered" evidence="2">
    <location>
        <begin position="974"/>
        <end position="1118"/>
    </location>
</feature>
<dbReference type="Gene3D" id="1.25.40.90">
    <property type="match status" value="1"/>
</dbReference>
<feature type="domain" description="VHS" evidence="3">
    <location>
        <begin position="59"/>
        <end position="157"/>
    </location>
</feature>
<dbReference type="eggNOG" id="ENOG502R310">
    <property type="taxonomic scope" value="Eukaryota"/>
</dbReference>
<reference evidence="5" key="1">
    <citation type="journal article" date="2006" name="PLoS Biol.">
        <title>Macronuclear genome sequence of the ciliate Tetrahymena thermophila, a model eukaryote.</title>
        <authorList>
            <person name="Eisen J.A."/>
            <person name="Coyne R.S."/>
            <person name="Wu M."/>
            <person name="Wu D."/>
            <person name="Thiagarajan M."/>
            <person name="Wortman J.R."/>
            <person name="Badger J.H."/>
            <person name="Ren Q."/>
            <person name="Amedeo P."/>
            <person name="Jones K.M."/>
            <person name="Tallon L.J."/>
            <person name="Delcher A.L."/>
            <person name="Salzberg S.L."/>
            <person name="Silva J.C."/>
            <person name="Haas B.J."/>
            <person name="Majoros W.H."/>
            <person name="Farzad M."/>
            <person name="Carlton J.M."/>
            <person name="Smith R.K. Jr."/>
            <person name="Garg J."/>
            <person name="Pearlman R.E."/>
            <person name="Karrer K.M."/>
            <person name="Sun L."/>
            <person name="Manning G."/>
            <person name="Elde N.C."/>
            <person name="Turkewitz A.P."/>
            <person name="Asai D.J."/>
            <person name="Wilkes D.E."/>
            <person name="Wang Y."/>
            <person name="Cai H."/>
            <person name="Collins K."/>
            <person name="Stewart B.A."/>
            <person name="Lee S.R."/>
            <person name="Wilamowska K."/>
            <person name="Weinberg Z."/>
            <person name="Ruzzo W.L."/>
            <person name="Wloga D."/>
            <person name="Gaertig J."/>
            <person name="Frankel J."/>
            <person name="Tsao C.-C."/>
            <person name="Gorovsky M.A."/>
            <person name="Keeling P.J."/>
            <person name="Waller R.F."/>
            <person name="Patron N.J."/>
            <person name="Cherry J.M."/>
            <person name="Stover N.A."/>
            <person name="Krieger C.J."/>
            <person name="del Toro C."/>
            <person name="Ryder H.F."/>
            <person name="Williamson S.C."/>
            <person name="Barbeau R.A."/>
            <person name="Hamilton E.P."/>
            <person name="Orias E."/>
        </authorList>
    </citation>
    <scope>NUCLEOTIDE SEQUENCE [LARGE SCALE GENOMIC DNA]</scope>
    <source>
        <strain evidence="5">SB210</strain>
    </source>
</reference>
<dbReference type="GO" id="GO:0043130">
    <property type="term" value="F:ubiquitin binding"/>
    <property type="evidence" value="ECO:0007669"/>
    <property type="project" value="InterPro"/>
</dbReference>
<feature type="region of interest" description="Disordered" evidence="2">
    <location>
        <begin position="1208"/>
        <end position="1363"/>
    </location>
</feature>
<gene>
    <name evidence="4" type="ORF">TTHERM_00790680</name>
</gene>
<evidence type="ECO:0000256" key="2">
    <source>
        <dbReference type="SAM" id="MobiDB-lite"/>
    </source>
</evidence>
<dbReference type="SUPFAM" id="SSF49348">
    <property type="entry name" value="Clathrin adaptor appendage domain"/>
    <property type="match status" value="1"/>
</dbReference>
<evidence type="ECO:0000313" key="5">
    <source>
        <dbReference type="Proteomes" id="UP000009168"/>
    </source>
</evidence>
<dbReference type="InterPro" id="IPR002014">
    <property type="entry name" value="VHS_dom"/>
</dbReference>
<feature type="compositionally biased region" description="Low complexity" evidence="2">
    <location>
        <begin position="401"/>
        <end position="413"/>
    </location>
</feature>
<feature type="compositionally biased region" description="Polar residues" evidence="2">
    <location>
        <begin position="1270"/>
        <end position="1292"/>
    </location>
</feature>
<feature type="compositionally biased region" description="Polar residues" evidence="2">
    <location>
        <begin position="174"/>
        <end position="187"/>
    </location>
</feature>
<feature type="compositionally biased region" description="Low complexity" evidence="2">
    <location>
        <begin position="1022"/>
        <end position="1034"/>
    </location>
</feature>
<proteinExistence type="predicted"/>
<feature type="compositionally biased region" description="Low complexity" evidence="2">
    <location>
        <begin position="669"/>
        <end position="680"/>
    </location>
</feature>
<keyword evidence="5" id="KW-1185">Reference proteome</keyword>
<evidence type="ECO:0000256" key="1">
    <source>
        <dbReference type="SAM" id="Coils"/>
    </source>
</evidence>
<dbReference type="KEGG" id="tet:TTHERM_00790680"/>
<evidence type="ECO:0000259" key="3">
    <source>
        <dbReference type="PROSITE" id="PS50179"/>
    </source>
</evidence>
<feature type="compositionally biased region" description="Polar residues" evidence="2">
    <location>
        <begin position="713"/>
        <end position="724"/>
    </location>
</feature>
<feature type="compositionally biased region" description="Low complexity" evidence="2">
    <location>
        <begin position="1228"/>
        <end position="1259"/>
    </location>
</feature>
<feature type="compositionally biased region" description="Low complexity" evidence="2">
    <location>
        <begin position="979"/>
        <end position="994"/>
    </location>
</feature>
<feature type="compositionally biased region" description="Polar residues" evidence="2">
    <location>
        <begin position="762"/>
        <end position="796"/>
    </location>
</feature>
<evidence type="ECO:0000313" key="4">
    <source>
        <dbReference type="EMBL" id="EAS05921.3"/>
    </source>
</evidence>
<organism evidence="4 5">
    <name type="scientific">Tetrahymena thermophila (strain SB210)</name>
    <dbReference type="NCBI Taxonomy" id="312017"/>
    <lineage>
        <taxon>Eukaryota</taxon>
        <taxon>Sar</taxon>
        <taxon>Alveolata</taxon>
        <taxon>Ciliophora</taxon>
        <taxon>Intramacronucleata</taxon>
        <taxon>Oligohymenophorea</taxon>
        <taxon>Hymenostomatida</taxon>
        <taxon>Tetrahymenina</taxon>
        <taxon>Tetrahymenidae</taxon>
        <taxon>Tetrahymena</taxon>
    </lineage>
</organism>
<feature type="compositionally biased region" description="Low complexity" evidence="2">
    <location>
        <begin position="1328"/>
        <end position="1350"/>
    </location>
</feature>
<feature type="compositionally biased region" description="Polar residues" evidence="2">
    <location>
        <begin position="736"/>
        <end position="754"/>
    </location>
</feature>
<feature type="compositionally biased region" description="Polar residues" evidence="2">
    <location>
        <begin position="1050"/>
        <end position="1079"/>
    </location>
</feature>
<feature type="compositionally biased region" description="Polar residues" evidence="2">
    <location>
        <begin position="572"/>
        <end position="585"/>
    </location>
</feature>
<feature type="compositionally biased region" description="Polar residues" evidence="2">
    <location>
        <begin position="1107"/>
        <end position="1118"/>
    </location>
</feature>
<dbReference type="InParanoid" id="Q24DR9"/>
<dbReference type="InterPro" id="IPR013041">
    <property type="entry name" value="Clathrin_app_Ig-like_sf"/>
</dbReference>
<feature type="compositionally biased region" description="Polar residues" evidence="2">
    <location>
        <begin position="646"/>
        <end position="666"/>
    </location>
</feature>
<feature type="region of interest" description="Disordered" evidence="2">
    <location>
        <begin position="713"/>
        <end position="871"/>
    </location>
</feature>
<feature type="compositionally biased region" description="Polar residues" evidence="2">
    <location>
        <begin position="623"/>
        <end position="638"/>
    </location>
</feature>
<dbReference type="EMBL" id="GG662316">
    <property type="protein sequence ID" value="EAS05921.3"/>
    <property type="molecule type" value="Genomic_DNA"/>
</dbReference>
<feature type="compositionally biased region" description="Polar residues" evidence="2">
    <location>
        <begin position="814"/>
        <end position="856"/>
    </location>
</feature>
<dbReference type="GeneID" id="7830379"/>
<name>Q24DR9_TETTS</name>
<feature type="region of interest" description="Disordered" evidence="2">
    <location>
        <begin position="172"/>
        <end position="209"/>
    </location>
</feature>
<dbReference type="PROSITE" id="PS50179">
    <property type="entry name" value="VHS"/>
    <property type="match status" value="1"/>
</dbReference>
<dbReference type="OrthoDB" id="301412at2759"/>
<feature type="compositionally biased region" description="Low complexity" evidence="2">
    <location>
        <begin position="188"/>
        <end position="209"/>
    </location>
</feature>
<dbReference type="Proteomes" id="UP000009168">
    <property type="component" value="Unassembled WGS sequence"/>
</dbReference>
<feature type="region of interest" description="Disordered" evidence="2">
    <location>
        <begin position="401"/>
        <end position="425"/>
    </location>
</feature>
<feature type="compositionally biased region" description="Low complexity" evidence="2">
    <location>
        <begin position="598"/>
        <end position="613"/>
    </location>
</feature>
<feature type="compositionally biased region" description="Low complexity" evidence="2">
    <location>
        <begin position="797"/>
        <end position="813"/>
    </location>
</feature>
<dbReference type="HOGENOM" id="CLU_233140_0_0_1"/>
<feature type="compositionally biased region" description="Low complexity" evidence="2">
    <location>
        <begin position="1080"/>
        <end position="1091"/>
    </location>
</feature>
<protein>
    <submittedName>
        <fullName evidence="4">Endo-1,4-beta-xylanase xylA, putative</fullName>
    </submittedName>
</protein>
<dbReference type="InterPro" id="IPR008942">
    <property type="entry name" value="ENTH_VHS"/>
</dbReference>
<accession>Q24DR9</accession>
<dbReference type="RefSeq" id="XP_001026166.3">
    <property type="nucleotide sequence ID" value="XM_001026166.3"/>
</dbReference>
<keyword evidence="1" id="KW-0175">Coiled coil</keyword>
<dbReference type="GO" id="GO:0035091">
    <property type="term" value="F:phosphatidylinositol binding"/>
    <property type="evidence" value="ECO:0007669"/>
    <property type="project" value="InterPro"/>
</dbReference>
<feature type="region of interest" description="Disordered" evidence="2">
    <location>
        <begin position="572"/>
        <end position="682"/>
    </location>
</feature>
<feature type="coiled-coil region" evidence="1">
    <location>
        <begin position="1554"/>
        <end position="1658"/>
    </location>
</feature>
<feature type="compositionally biased region" description="Basic and acidic residues" evidence="2">
    <location>
        <begin position="725"/>
        <end position="735"/>
    </location>
</feature>
<feature type="region of interest" description="Disordered" evidence="2">
    <location>
        <begin position="930"/>
        <end position="949"/>
    </location>
</feature>
<feature type="compositionally biased region" description="Polar residues" evidence="2">
    <location>
        <begin position="1214"/>
        <end position="1227"/>
    </location>
</feature>